<evidence type="ECO:0000313" key="8">
    <source>
        <dbReference type="EMBL" id="EKD13851.1"/>
    </source>
</evidence>
<name>K1WLU2_MARBU</name>
<protein>
    <submittedName>
        <fullName evidence="8">GPI-anchored cell wall organization protein ecm33</fullName>
    </submittedName>
</protein>
<keyword evidence="3" id="KW-0964">Secreted</keyword>
<organism evidence="8 9">
    <name type="scientific">Marssonina brunnea f. sp. multigermtubi (strain MB_m1)</name>
    <name type="common">Marssonina leaf spot fungus</name>
    <dbReference type="NCBI Taxonomy" id="1072389"/>
    <lineage>
        <taxon>Eukaryota</taxon>
        <taxon>Fungi</taxon>
        <taxon>Dikarya</taxon>
        <taxon>Ascomycota</taxon>
        <taxon>Pezizomycotina</taxon>
        <taxon>Leotiomycetes</taxon>
        <taxon>Helotiales</taxon>
        <taxon>Drepanopezizaceae</taxon>
        <taxon>Drepanopeziza</taxon>
    </lineage>
</organism>
<dbReference type="eggNOG" id="ENOG502QUZC">
    <property type="taxonomic scope" value="Eukaryota"/>
</dbReference>
<dbReference type="GO" id="GO:0031505">
    <property type="term" value="P:fungal-type cell wall organization"/>
    <property type="evidence" value="ECO:0007669"/>
    <property type="project" value="TreeGrafter"/>
</dbReference>
<reference evidence="8 9" key="1">
    <citation type="journal article" date="2012" name="BMC Genomics">
        <title>Sequencing the genome of Marssonina brunnea reveals fungus-poplar co-evolution.</title>
        <authorList>
            <person name="Zhu S."/>
            <person name="Cao Y.-Z."/>
            <person name="Jiang C."/>
            <person name="Tan B.-Y."/>
            <person name="Wang Z."/>
            <person name="Feng S."/>
            <person name="Zhang L."/>
            <person name="Su X.-H."/>
            <person name="Brejova B."/>
            <person name="Vinar T."/>
            <person name="Xu M."/>
            <person name="Wang M.-X."/>
            <person name="Zhang S.-G."/>
            <person name="Huang M.-R."/>
            <person name="Wu R."/>
            <person name="Zhou Y."/>
        </authorList>
    </citation>
    <scope>NUCLEOTIDE SEQUENCE [LARGE SCALE GENOMIC DNA]</scope>
    <source>
        <strain evidence="8 9">MB_m1</strain>
    </source>
</reference>
<sequence length="405" mass="41127">MFTSNILAALTVFSVAAAQTSSACSEDVATINSQADVAQYSGCSTMSGSVVIGSSASGTIDLSGIEEIAGNLSCENAGNLVSIQSTTLTTIGASFHLYNLTLLSTLSMTTLTKVDSINWIALPALPNLVFNGPLSDANSVTISNTFLSTLSGINLMSVDTLQIDNNNNLKQFDTQIGNITKTLNINANGNLLAVTFPNLVWAANMTFRNISSIKIPSLATINGSLGFYGNYMSSIAAPNLTSVGNFATGSGSLALVANSKLANISFPLLKSVGGANQIANNTALDAISFPSLTSVGGAIDFSGNFTTPELPELTNIKGGFNVQSQQAIDCEGFKAQSGGKGSIIQGTFTCKTTATTSSLDGTSSDGSGSDGSSSGSGTKGAASSFGISEAVAAFSILGGLLQLLL</sequence>
<keyword evidence="4 7" id="KW-0732">Signal</keyword>
<dbReference type="OrthoDB" id="536881at2759"/>
<dbReference type="SUPFAM" id="SSF52058">
    <property type="entry name" value="L domain-like"/>
    <property type="match status" value="2"/>
</dbReference>
<evidence type="ECO:0000256" key="3">
    <source>
        <dbReference type="ARBA" id="ARBA00022525"/>
    </source>
</evidence>
<feature type="region of interest" description="Disordered" evidence="6">
    <location>
        <begin position="356"/>
        <end position="378"/>
    </location>
</feature>
<feature type="chain" id="PRO_5003853018" evidence="7">
    <location>
        <begin position="19"/>
        <end position="405"/>
    </location>
</feature>
<proteinExistence type="predicted"/>
<dbReference type="InParanoid" id="K1WLU2"/>
<dbReference type="PANTHER" id="PTHR31018:SF3">
    <property type="entry name" value="RECEPTOR PROTEIN-TYROSINE KINASE"/>
    <property type="match status" value="1"/>
</dbReference>
<dbReference type="EMBL" id="JH921448">
    <property type="protein sequence ID" value="EKD13851.1"/>
    <property type="molecule type" value="Genomic_DNA"/>
</dbReference>
<dbReference type="GO" id="GO:0009986">
    <property type="term" value="C:cell surface"/>
    <property type="evidence" value="ECO:0007669"/>
    <property type="project" value="TreeGrafter"/>
</dbReference>
<comment type="subcellular location">
    <subcellularLocation>
        <location evidence="1">Secreted</location>
        <location evidence="1">Cell wall</location>
    </subcellularLocation>
</comment>
<dbReference type="Proteomes" id="UP000006753">
    <property type="component" value="Unassembled WGS sequence"/>
</dbReference>
<dbReference type="FunCoup" id="K1WLU2">
    <property type="interactions" value="142"/>
</dbReference>
<dbReference type="PANTHER" id="PTHR31018">
    <property type="entry name" value="SPORULATION-SPECIFIC PROTEIN-RELATED"/>
    <property type="match status" value="1"/>
</dbReference>
<keyword evidence="2" id="KW-0134">Cell wall</keyword>
<dbReference type="OMA" id="WANNITF"/>
<evidence type="ECO:0000256" key="4">
    <source>
        <dbReference type="ARBA" id="ARBA00022729"/>
    </source>
</evidence>
<dbReference type="GO" id="GO:0009277">
    <property type="term" value="C:fungal-type cell wall"/>
    <property type="evidence" value="ECO:0007669"/>
    <property type="project" value="TreeGrafter"/>
</dbReference>
<dbReference type="InterPro" id="IPR036941">
    <property type="entry name" value="Rcpt_L-dom_sf"/>
</dbReference>
<dbReference type="Gene3D" id="3.80.20.20">
    <property type="entry name" value="Receptor L-domain"/>
    <property type="match status" value="1"/>
</dbReference>
<dbReference type="KEGG" id="mbe:MBM_08052"/>
<dbReference type="GeneID" id="18763987"/>
<accession>K1WLU2</accession>
<keyword evidence="9" id="KW-1185">Reference proteome</keyword>
<evidence type="ECO:0000256" key="6">
    <source>
        <dbReference type="SAM" id="MobiDB-lite"/>
    </source>
</evidence>
<dbReference type="GO" id="GO:0005886">
    <property type="term" value="C:plasma membrane"/>
    <property type="evidence" value="ECO:0007669"/>
    <property type="project" value="TreeGrafter"/>
</dbReference>
<evidence type="ECO:0000256" key="1">
    <source>
        <dbReference type="ARBA" id="ARBA00004191"/>
    </source>
</evidence>
<gene>
    <name evidence="8" type="ORF">MBM_08052</name>
</gene>
<dbReference type="STRING" id="1072389.K1WLU2"/>
<dbReference type="AlphaFoldDB" id="K1WLU2"/>
<keyword evidence="5" id="KW-0325">Glycoprotein</keyword>
<feature type="signal peptide" evidence="7">
    <location>
        <begin position="1"/>
        <end position="18"/>
    </location>
</feature>
<dbReference type="HOGENOM" id="CLU_035846_0_1_1"/>
<evidence type="ECO:0000313" key="9">
    <source>
        <dbReference type="Proteomes" id="UP000006753"/>
    </source>
</evidence>
<evidence type="ECO:0000256" key="2">
    <source>
        <dbReference type="ARBA" id="ARBA00022512"/>
    </source>
</evidence>
<evidence type="ECO:0000256" key="5">
    <source>
        <dbReference type="ARBA" id="ARBA00023180"/>
    </source>
</evidence>
<evidence type="ECO:0000256" key="7">
    <source>
        <dbReference type="SAM" id="SignalP"/>
    </source>
</evidence>
<dbReference type="InterPro" id="IPR051648">
    <property type="entry name" value="CWI-Assembly_Regulator"/>
</dbReference>